<name>A0AAV6WZF9_9LAMI</name>
<evidence type="ECO:0000313" key="2">
    <source>
        <dbReference type="Proteomes" id="UP000826271"/>
    </source>
</evidence>
<proteinExistence type="predicted"/>
<dbReference type="Proteomes" id="UP000826271">
    <property type="component" value="Unassembled WGS sequence"/>
</dbReference>
<dbReference type="EMBL" id="WHWC01000012">
    <property type="protein sequence ID" value="KAG8372315.1"/>
    <property type="molecule type" value="Genomic_DNA"/>
</dbReference>
<gene>
    <name evidence="1" type="ORF">BUALT_Bualt12G0053400</name>
</gene>
<evidence type="ECO:0000313" key="1">
    <source>
        <dbReference type="EMBL" id="KAG8372315.1"/>
    </source>
</evidence>
<accession>A0AAV6WZF9</accession>
<dbReference type="AlphaFoldDB" id="A0AAV6WZF9"/>
<comment type="caution">
    <text evidence="1">The sequence shown here is derived from an EMBL/GenBank/DDBJ whole genome shotgun (WGS) entry which is preliminary data.</text>
</comment>
<keyword evidence="2" id="KW-1185">Reference proteome</keyword>
<organism evidence="1 2">
    <name type="scientific">Buddleja alternifolia</name>
    <dbReference type="NCBI Taxonomy" id="168488"/>
    <lineage>
        <taxon>Eukaryota</taxon>
        <taxon>Viridiplantae</taxon>
        <taxon>Streptophyta</taxon>
        <taxon>Embryophyta</taxon>
        <taxon>Tracheophyta</taxon>
        <taxon>Spermatophyta</taxon>
        <taxon>Magnoliopsida</taxon>
        <taxon>eudicotyledons</taxon>
        <taxon>Gunneridae</taxon>
        <taxon>Pentapetalae</taxon>
        <taxon>asterids</taxon>
        <taxon>lamiids</taxon>
        <taxon>Lamiales</taxon>
        <taxon>Scrophulariaceae</taxon>
        <taxon>Buddlejeae</taxon>
        <taxon>Buddleja</taxon>
    </lineage>
</organism>
<reference evidence="1" key="1">
    <citation type="submission" date="2019-10" db="EMBL/GenBank/DDBJ databases">
        <authorList>
            <person name="Zhang R."/>
            <person name="Pan Y."/>
            <person name="Wang J."/>
            <person name="Ma R."/>
            <person name="Yu S."/>
        </authorList>
    </citation>
    <scope>NUCLEOTIDE SEQUENCE</scope>
    <source>
        <strain evidence="1">LA-IB0</strain>
        <tissue evidence="1">Leaf</tissue>
    </source>
</reference>
<protein>
    <submittedName>
        <fullName evidence="1">Uncharacterized protein</fullName>
    </submittedName>
</protein>
<sequence length="78" mass="8738">MWWVLPEELWSRIMEIGTENKSLEPSASSPPPAAASGYSPTTILFGRFLFFIPIFGNDLDLSDISNCRSYQHQGTCVL</sequence>